<keyword evidence="3" id="KW-1185">Reference proteome</keyword>
<feature type="transmembrane region" description="Helical" evidence="1">
    <location>
        <begin position="46"/>
        <end position="67"/>
    </location>
</feature>
<accession>A0A069QP04</accession>
<dbReference type="HOGENOM" id="CLU_151936_1_0_10"/>
<keyword evidence="1" id="KW-1133">Transmembrane helix</keyword>
<keyword evidence="1" id="KW-0472">Membrane</keyword>
<evidence type="ECO:0000313" key="3">
    <source>
        <dbReference type="Proteomes" id="UP000027442"/>
    </source>
</evidence>
<organism evidence="2 3">
    <name type="scientific">Hoylesella loescheii DSM 19665 = JCM 12249 = ATCC 15930</name>
    <dbReference type="NCBI Taxonomy" id="1122985"/>
    <lineage>
        <taxon>Bacteria</taxon>
        <taxon>Pseudomonadati</taxon>
        <taxon>Bacteroidota</taxon>
        <taxon>Bacteroidia</taxon>
        <taxon>Bacteroidales</taxon>
        <taxon>Prevotellaceae</taxon>
        <taxon>Hoylesella</taxon>
    </lineage>
</organism>
<name>A0A069QP04_HOYLO</name>
<protein>
    <submittedName>
        <fullName evidence="2">Uncharacterized protein</fullName>
    </submittedName>
</protein>
<reference evidence="2 3" key="1">
    <citation type="submission" date="2013-08" db="EMBL/GenBank/DDBJ databases">
        <authorList>
            <person name="Weinstock G."/>
            <person name="Sodergren E."/>
            <person name="Wylie T."/>
            <person name="Fulton L."/>
            <person name="Fulton R."/>
            <person name="Fronick C."/>
            <person name="O'Laughlin M."/>
            <person name="Godfrey J."/>
            <person name="Miner T."/>
            <person name="Herter B."/>
            <person name="Appelbaum E."/>
            <person name="Cordes M."/>
            <person name="Lek S."/>
            <person name="Wollam A."/>
            <person name="Pepin K.H."/>
            <person name="Palsikar V.B."/>
            <person name="Mitreva M."/>
            <person name="Wilson R.K."/>
        </authorList>
    </citation>
    <scope>NUCLEOTIDE SEQUENCE [LARGE SCALE GENOMIC DNA]</scope>
    <source>
        <strain evidence="2 3">ATCC 15930</strain>
    </source>
</reference>
<sequence length="139" mass="15902">MDSAMDERQVGKYKWRYICQSFITLGLLAVGVYGVADFWLDYDAVLPLLVSSVVFLTIELADILIWSRVISRAPENLSTFFMGVSGFRMLLCVLVFFMYYFVVDRQAMLLFLCIFALFYVAMLVHHTLFFSGNKGKSGT</sequence>
<dbReference type="AlphaFoldDB" id="A0A069QP04"/>
<dbReference type="PATRIC" id="fig|1122985.7.peg.104"/>
<feature type="transmembrane region" description="Helical" evidence="1">
    <location>
        <begin position="21"/>
        <end position="40"/>
    </location>
</feature>
<feature type="transmembrane region" description="Helical" evidence="1">
    <location>
        <begin position="79"/>
        <end position="102"/>
    </location>
</feature>
<keyword evidence="1" id="KW-0812">Transmembrane</keyword>
<proteinExistence type="predicted"/>
<dbReference type="Proteomes" id="UP000027442">
    <property type="component" value="Unassembled WGS sequence"/>
</dbReference>
<evidence type="ECO:0000313" key="2">
    <source>
        <dbReference type="EMBL" id="KDR53729.1"/>
    </source>
</evidence>
<comment type="caution">
    <text evidence="2">The sequence shown here is derived from an EMBL/GenBank/DDBJ whole genome shotgun (WGS) entry which is preliminary data.</text>
</comment>
<evidence type="ECO:0000256" key="1">
    <source>
        <dbReference type="SAM" id="Phobius"/>
    </source>
</evidence>
<feature type="transmembrane region" description="Helical" evidence="1">
    <location>
        <begin position="108"/>
        <end position="130"/>
    </location>
</feature>
<gene>
    <name evidence="2" type="ORF">HMPREF1991_00095</name>
</gene>
<dbReference type="EMBL" id="JNGW01000012">
    <property type="protein sequence ID" value="KDR53729.1"/>
    <property type="molecule type" value="Genomic_DNA"/>
</dbReference>